<evidence type="ECO:0000256" key="6">
    <source>
        <dbReference type="ARBA" id="ARBA00023136"/>
    </source>
</evidence>
<dbReference type="PANTHER" id="PTHR43394">
    <property type="entry name" value="ATP-DEPENDENT PERMEASE MDL1, MITOCHONDRIAL"/>
    <property type="match status" value="1"/>
</dbReference>
<evidence type="ECO:0000256" key="2">
    <source>
        <dbReference type="ARBA" id="ARBA00022692"/>
    </source>
</evidence>
<dbReference type="PROSITE" id="PS50929">
    <property type="entry name" value="ABC_TM1F"/>
    <property type="match status" value="1"/>
</dbReference>
<feature type="domain" description="ABC transmembrane type-1" evidence="9">
    <location>
        <begin position="1"/>
        <end position="273"/>
    </location>
</feature>
<dbReference type="GO" id="GO:0005886">
    <property type="term" value="C:plasma membrane"/>
    <property type="evidence" value="ECO:0007669"/>
    <property type="project" value="UniProtKB-SubCell"/>
</dbReference>
<dbReference type="InterPro" id="IPR011527">
    <property type="entry name" value="ABC1_TM_dom"/>
</dbReference>
<keyword evidence="11" id="KW-1185">Reference proteome</keyword>
<dbReference type="InterPro" id="IPR017871">
    <property type="entry name" value="ABC_transporter-like_CS"/>
</dbReference>
<evidence type="ECO:0000256" key="4">
    <source>
        <dbReference type="ARBA" id="ARBA00022840"/>
    </source>
</evidence>
<dbReference type="InterPro" id="IPR003439">
    <property type="entry name" value="ABC_transporter-like_ATP-bd"/>
</dbReference>
<keyword evidence="2 7" id="KW-0812">Transmembrane</keyword>
<keyword evidence="5 7" id="KW-1133">Transmembrane helix</keyword>
<dbReference type="InterPro" id="IPR003593">
    <property type="entry name" value="AAA+_ATPase"/>
</dbReference>
<accession>A0A6M4WUL9</accession>
<dbReference type="EMBL" id="CP049838">
    <property type="protein sequence ID" value="QJT03878.1"/>
    <property type="molecule type" value="Genomic_DNA"/>
</dbReference>
<dbReference type="Proteomes" id="UP000502665">
    <property type="component" value="Chromosome"/>
</dbReference>
<reference evidence="10" key="1">
    <citation type="submission" date="2020-03" db="EMBL/GenBank/DDBJ databases">
        <title>Molecular networking-based the target discovery of potent antiproliferative macrolactams: 5/6/7/16 polycyclic ansamycins and glycosylated trienomycin from Streptomyces cacaoi subsp. asoensis.</title>
        <authorList>
            <person name="Liu L.-L."/>
        </authorList>
    </citation>
    <scope>NUCLEOTIDE SEQUENCE [LARGE SCALE GENOMIC DNA]</scope>
    <source>
        <strain evidence="10">H2S5</strain>
    </source>
</reference>
<evidence type="ECO:0000256" key="1">
    <source>
        <dbReference type="ARBA" id="ARBA00004651"/>
    </source>
</evidence>
<feature type="transmembrane region" description="Helical" evidence="7">
    <location>
        <begin position="122"/>
        <end position="144"/>
    </location>
</feature>
<keyword evidence="4 10" id="KW-0067">ATP-binding</keyword>
<proteinExistence type="predicted"/>
<evidence type="ECO:0000313" key="11">
    <source>
        <dbReference type="Proteomes" id="UP000502665"/>
    </source>
</evidence>
<dbReference type="SUPFAM" id="SSF52540">
    <property type="entry name" value="P-loop containing nucleoside triphosphate hydrolases"/>
    <property type="match status" value="1"/>
</dbReference>
<keyword evidence="3" id="KW-0547">Nucleotide-binding</keyword>
<dbReference type="Pfam" id="PF00664">
    <property type="entry name" value="ABC_membrane"/>
    <property type="match status" value="1"/>
</dbReference>
<dbReference type="SMART" id="SM00382">
    <property type="entry name" value="AAA"/>
    <property type="match status" value="1"/>
</dbReference>
<dbReference type="InterPro" id="IPR027417">
    <property type="entry name" value="P-loop_NTPase"/>
</dbReference>
<dbReference type="PROSITE" id="PS00211">
    <property type="entry name" value="ABC_TRANSPORTER_1"/>
    <property type="match status" value="1"/>
</dbReference>
<sequence>MALTMTSTVLLKRVVDVALPRHDVRLLSILCSVMLLAVVLTSLCMVVTARLNHTIGQGLVHRLRGDIFRATQRMPLEHFSTHSVSGVQTRIANDVEGISNVVTFAAQGMVASAAALVTSAAIMFILSWPIALVSLSVAVALNILNNRYAKKRRSLTHAQQGKASDMVHFIGEHLSLSGVLLGRTLGREHWQLERFEGMSREAADTAIQERLAGRTALATISMTLAVLPILAYWAAGTVLHGISLGAVIVITALQAQISMPIQQLMQLSADVQSSRALFERIFHLIDLPDSSPRQQASIAEAKQRAPVADIRVIDAEFSYAGRTGKALDSINLTLPAGSRVFVTGESGSGKSTLALLLAGLITPQAGSVSAYWASGHAAESVRAVATLVPQESTLFNLSIRENLAFGDPSCTLERMTAALRTVELDRLLARLPDGLDTIVGDRGAKVSGGERQRIAVARALLADYPILVFDEFSSGLDGATSEAVFEGLLQRIQDKTLIVVAHRLPTLREGDTILTMHAGRVTEVSTWQGARR</sequence>
<dbReference type="Pfam" id="PF00005">
    <property type="entry name" value="ABC_tran"/>
    <property type="match status" value="1"/>
</dbReference>
<dbReference type="SUPFAM" id="SSF90123">
    <property type="entry name" value="ABC transporter transmembrane region"/>
    <property type="match status" value="1"/>
</dbReference>
<feature type="transmembrane region" description="Helical" evidence="7">
    <location>
        <begin position="26"/>
        <end position="47"/>
    </location>
</feature>
<evidence type="ECO:0000256" key="3">
    <source>
        <dbReference type="ARBA" id="ARBA00022741"/>
    </source>
</evidence>
<dbReference type="Gene3D" id="1.20.1560.10">
    <property type="entry name" value="ABC transporter type 1, transmembrane domain"/>
    <property type="match status" value="1"/>
</dbReference>
<organism evidence="10 11">
    <name type="scientific">Streptomyces asoensis</name>
    <dbReference type="NCBI Taxonomy" id="249586"/>
    <lineage>
        <taxon>Bacteria</taxon>
        <taxon>Bacillati</taxon>
        <taxon>Actinomycetota</taxon>
        <taxon>Actinomycetes</taxon>
        <taxon>Kitasatosporales</taxon>
        <taxon>Streptomycetaceae</taxon>
        <taxon>Streptomyces</taxon>
    </lineage>
</organism>
<gene>
    <name evidence="10" type="ORF">G9272_29330</name>
</gene>
<evidence type="ECO:0000256" key="5">
    <source>
        <dbReference type="ARBA" id="ARBA00022989"/>
    </source>
</evidence>
<dbReference type="AlphaFoldDB" id="A0A6M4WUL9"/>
<evidence type="ECO:0000259" key="9">
    <source>
        <dbReference type="PROSITE" id="PS50929"/>
    </source>
</evidence>
<dbReference type="PROSITE" id="PS50893">
    <property type="entry name" value="ABC_TRANSPORTER_2"/>
    <property type="match status" value="1"/>
</dbReference>
<feature type="domain" description="ABC transporter" evidence="8">
    <location>
        <begin position="310"/>
        <end position="532"/>
    </location>
</feature>
<dbReference type="InterPro" id="IPR039421">
    <property type="entry name" value="Type_1_exporter"/>
</dbReference>
<evidence type="ECO:0000313" key="10">
    <source>
        <dbReference type="EMBL" id="QJT03878.1"/>
    </source>
</evidence>
<evidence type="ECO:0000256" key="7">
    <source>
        <dbReference type="SAM" id="Phobius"/>
    </source>
</evidence>
<evidence type="ECO:0000259" key="8">
    <source>
        <dbReference type="PROSITE" id="PS50893"/>
    </source>
</evidence>
<comment type="subcellular location">
    <subcellularLocation>
        <location evidence="1">Cell membrane</location>
        <topology evidence="1">Multi-pass membrane protein</topology>
    </subcellularLocation>
</comment>
<dbReference type="PROSITE" id="PS00675">
    <property type="entry name" value="SIGMA54_INTERACT_1"/>
    <property type="match status" value="1"/>
</dbReference>
<dbReference type="GO" id="GO:0015421">
    <property type="term" value="F:ABC-type oligopeptide transporter activity"/>
    <property type="evidence" value="ECO:0007669"/>
    <property type="project" value="TreeGrafter"/>
</dbReference>
<dbReference type="InterPro" id="IPR025662">
    <property type="entry name" value="Sigma_54_int_dom_ATP-bd_1"/>
</dbReference>
<dbReference type="GO" id="GO:0005524">
    <property type="term" value="F:ATP binding"/>
    <property type="evidence" value="ECO:0007669"/>
    <property type="project" value="UniProtKB-KW"/>
</dbReference>
<dbReference type="PANTHER" id="PTHR43394:SF1">
    <property type="entry name" value="ATP-BINDING CASSETTE SUB-FAMILY B MEMBER 10, MITOCHONDRIAL"/>
    <property type="match status" value="1"/>
</dbReference>
<dbReference type="GO" id="GO:0016887">
    <property type="term" value="F:ATP hydrolysis activity"/>
    <property type="evidence" value="ECO:0007669"/>
    <property type="project" value="InterPro"/>
</dbReference>
<dbReference type="InterPro" id="IPR036640">
    <property type="entry name" value="ABC1_TM_sf"/>
</dbReference>
<feature type="transmembrane region" description="Helical" evidence="7">
    <location>
        <begin position="98"/>
        <end position="116"/>
    </location>
</feature>
<keyword evidence="6 7" id="KW-0472">Membrane</keyword>
<dbReference type="Gene3D" id="3.40.50.300">
    <property type="entry name" value="P-loop containing nucleotide triphosphate hydrolases"/>
    <property type="match status" value="1"/>
</dbReference>
<protein>
    <submittedName>
        <fullName evidence="10">ABC transporter ATP-binding protein</fullName>
    </submittedName>
</protein>
<name>A0A6M4WUL9_9ACTN</name>